<dbReference type="Gene3D" id="1.20.120.160">
    <property type="entry name" value="HPT domain"/>
    <property type="match status" value="1"/>
</dbReference>
<evidence type="ECO:0000256" key="9">
    <source>
        <dbReference type="ARBA" id="ARBA00022840"/>
    </source>
</evidence>
<dbReference type="InterPro" id="IPR036641">
    <property type="entry name" value="HPT_dom_sf"/>
</dbReference>
<dbReference type="PROSITE" id="PS50851">
    <property type="entry name" value="CHEW"/>
    <property type="match status" value="1"/>
</dbReference>
<evidence type="ECO:0000259" key="12">
    <source>
        <dbReference type="PROSITE" id="PS50109"/>
    </source>
</evidence>
<protein>
    <recommendedName>
        <fullName evidence="3">Chemotaxis protein CheA</fullName>
        <ecNumber evidence="2">2.7.13.3</ecNumber>
    </recommendedName>
</protein>
<dbReference type="Gene3D" id="2.30.30.40">
    <property type="entry name" value="SH3 Domains"/>
    <property type="match status" value="1"/>
</dbReference>
<evidence type="ECO:0000256" key="3">
    <source>
        <dbReference type="ARBA" id="ARBA00021495"/>
    </source>
</evidence>
<dbReference type="FunFam" id="3.30.565.10:FF:000016">
    <property type="entry name" value="Chemotaxis protein CheA, putative"/>
    <property type="match status" value="1"/>
</dbReference>
<evidence type="ECO:0000259" key="13">
    <source>
        <dbReference type="PROSITE" id="PS50851"/>
    </source>
</evidence>
<feature type="non-terminal residue" evidence="15">
    <location>
        <position position="550"/>
    </location>
</feature>
<sequence>MADKEAGVIDRMLVRIKHLDRLLNLVGEVIIISNNISTTNRRIQAFYDRGQPLDKTSLDMIKTAEESSNRISSDLHSLVMDIRMVEISGTFNRFRRAVRDMAKDAGKDVELVMLGGDTFVDKTIAEKLYDPLNHQVRNAIDHGIEDPLERQRLGKPAKAKLTLKASMRENNIYIEVKDDGRGMDADKLLTHAENKGLISKSAGEKLSDEEKLHFIFHPGFSTKTTTTKLSGRGVGMDVVRSNIEELGGSISIDSRLGKGSAFTYTIPQVTAVNILDCLTVRAGSNLLAVPILNVVSTLRVSSDKVYSTFEEGKTISYLGSLVTLYDLNELLGGAPINEEESRTIVIVDDKNGKIALNVSELLAPEKLVYSPLSEIFDVQGISGVTTMSGNRMGLILDIHELIGRSKGIARDGHDQELGDGEDAEALDEEDAGEAPLSAQKESKNDKPLVETVVLSSDIGSEIGHRDEFLMELEEMVNNVGEEILSLENNPGDTELINKTFRNFHSIKGNLMMVGLNELGSFVHEIEAILDQARSGALEITSEITDILLDA</sequence>
<dbReference type="InterPro" id="IPR008207">
    <property type="entry name" value="Sig_transdc_His_kin_Hpt_dom"/>
</dbReference>
<dbReference type="InterPro" id="IPR004358">
    <property type="entry name" value="Sig_transdc_His_kin-like_C"/>
</dbReference>
<evidence type="ECO:0000256" key="4">
    <source>
        <dbReference type="ARBA" id="ARBA00022500"/>
    </source>
</evidence>
<feature type="domain" description="HPt" evidence="14">
    <location>
        <begin position="457"/>
        <end position="550"/>
    </location>
</feature>
<dbReference type="EMBL" id="UOGA01000300">
    <property type="protein sequence ID" value="VAX25471.1"/>
    <property type="molecule type" value="Genomic_DNA"/>
</dbReference>
<dbReference type="Pfam" id="PF01584">
    <property type="entry name" value="CheW"/>
    <property type="match status" value="1"/>
</dbReference>
<evidence type="ECO:0000256" key="1">
    <source>
        <dbReference type="ARBA" id="ARBA00000085"/>
    </source>
</evidence>
<keyword evidence="10" id="KW-0902">Two-component regulatory system</keyword>
<dbReference type="Gene3D" id="3.30.565.10">
    <property type="entry name" value="Histidine kinase-like ATPase, C-terminal domain"/>
    <property type="match status" value="1"/>
</dbReference>
<evidence type="ECO:0000256" key="5">
    <source>
        <dbReference type="ARBA" id="ARBA00022553"/>
    </source>
</evidence>
<dbReference type="PANTHER" id="PTHR43395">
    <property type="entry name" value="SENSOR HISTIDINE KINASE CHEA"/>
    <property type="match status" value="1"/>
</dbReference>
<feature type="compositionally biased region" description="Acidic residues" evidence="11">
    <location>
        <begin position="417"/>
        <end position="432"/>
    </location>
</feature>
<dbReference type="InterPro" id="IPR036061">
    <property type="entry name" value="CheW-like_dom_sf"/>
</dbReference>
<evidence type="ECO:0000259" key="14">
    <source>
        <dbReference type="PROSITE" id="PS50894"/>
    </source>
</evidence>
<evidence type="ECO:0000256" key="7">
    <source>
        <dbReference type="ARBA" id="ARBA00022741"/>
    </source>
</evidence>
<dbReference type="Pfam" id="PF01627">
    <property type="entry name" value="Hpt"/>
    <property type="match status" value="1"/>
</dbReference>
<dbReference type="GO" id="GO:0005524">
    <property type="term" value="F:ATP binding"/>
    <property type="evidence" value="ECO:0007669"/>
    <property type="project" value="UniProtKB-KW"/>
</dbReference>
<dbReference type="CDD" id="cd00088">
    <property type="entry name" value="HPT"/>
    <property type="match status" value="1"/>
</dbReference>
<dbReference type="SUPFAM" id="SSF47226">
    <property type="entry name" value="Histidine-containing phosphotransfer domain, HPT domain"/>
    <property type="match status" value="1"/>
</dbReference>
<evidence type="ECO:0000256" key="11">
    <source>
        <dbReference type="SAM" id="MobiDB-lite"/>
    </source>
</evidence>
<dbReference type="SMART" id="SM01231">
    <property type="entry name" value="H-kinase_dim"/>
    <property type="match status" value="1"/>
</dbReference>
<dbReference type="InterPro" id="IPR004105">
    <property type="entry name" value="CheA-like_dim"/>
</dbReference>
<dbReference type="PROSITE" id="PS50109">
    <property type="entry name" value="HIS_KIN"/>
    <property type="match status" value="1"/>
</dbReference>
<proteinExistence type="predicted"/>
<accession>A0A3B1CFX8</accession>
<keyword evidence="8 15" id="KW-0418">Kinase</keyword>
<name>A0A3B1CFX8_9ZZZZ</name>
<dbReference type="SMART" id="SM00073">
    <property type="entry name" value="HPT"/>
    <property type="match status" value="1"/>
</dbReference>
<evidence type="ECO:0000256" key="6">
    <source>
        <dbReference type="ARBA" id="ARBA00022679"/>
    </source>
</evidence>
<dbReference type="PRINTS" id="PR00344">
    <property type="entry name" value="BCTRLSENSOR"/>
</dbReference>
<dbReference type="Pfam" id="PF02518">
    <property type="entry name" value="HATPase_c"/>
    <property type="match status" value="1"/>
</dbReference>
<feature type="domain" description="Histidine kinase" evidence="12">
    <location>
        <begin position="31"/>
        <end position="270"/>
    </location>
</feature>
<comment type="catalytic activity">
    <reaction evidence="1">
        <text>ATP + protein L-histidine = ADP + protein N-phospho-L-histidine.</text>
        <dbReference type="EC" id="2.7.13.3"/>
    </reaction>
</comment>
<dbReference type="InterPro" id="IPR002545">
    <property type="entry name" value="CheW-lke_dom"/>
</dbReference>
<dbReference type="InterPro" id="IPR051315">
    <property type="entry name" value="Bact_Chemotaxis_CheA"/>
</dbReference>
<dbReference type="InterPro" id="IPR005467">
    <property type="entry name" value="His_kinase_dom"/>
</dbReference>
<dbReference type="InterPro" id="IPR037006">
    <property type="entry name" value="CheA-like_homodim_sf"/>
</dbReference>
<dbReference type="InterPro" id="IPR003594">
    <property type="entry name" value="HATPase_dom"/>
</dbReference>
<feature type="domain" description="CheW-like" evidence="13">
    <location>
        <begin position="274"/>
        <end position="407"/>
    </location>
</feature>
<keyword evidence="9" id="KW-0067">ATP-binding</keyword>
<dbReference type="SMART" id="SM00387">
    <property type="entry name" value="HATPase_c"/>
    <property type="match status" value="1"/>
</dbReference>
<dbReference type="SUPFAM" id="SSF50341">
    <property type="entry name" value="CheW-like"/>
    <property type="match status" value="1"/>
</dbReference>
<dbReference type="PROSITE" id="PS50894">
    <property type="entry name" value="HPT"/>
    <property type="match status" value="1"/>
</dbReference>
<keyword evidence="7" id="KW-0547">Nucleotide-binding</keyword>
<reference evidence="15" key="1">
    <citation type="submission" date="2018-06" db="EMBL/GenBank/DDBJ databases">
        <authorList>
            <person name="Zhirakovskaya E."/>
        </authorList>
    </citation>
    <scope>NUCLEOTIDE SEQUENCE</scope>
</reference>
<dbReference type="SUPFAM" id="SSF55874">
    <property type="entry name" value="ATPase domain of HSP90 chaperone/DNA topoisomerase II/histidine kinase"/>
    <property type="match status" value="1"/>
</dbReference>
<dbReference type="GO" id="GO:0005737">
    <property type="term" value="C:cytoplasm"/>
    <property type="evidence" value="ECO:0007669"/>
    <property type="project" value="InterPro"/>
</dbReference>
<dbReference type="PANTHER" id="PTHR43395:SF10">
    <property type="entry name" value="CHEMOTAXIS PROTEIN CHEA"/>
    <property type="match status" value="1"/>
</dbReference>
<dbReference type="SUPFAM" id="SSF47384">
    <property type="entry name" value="Homodimeric domain of signal transducing histidine kinase"/>
    <property type="match status" value="1"/>
</dbReference>
<keyword evidence="4" id="KW-0145">Chemotaxis</keyword>
<evidence type="ECO:0000256" key="2">
    <source>
        <dbReference type="ARBA" id="ARBA00012438"/>
    </source>
</evidence>
<evidence type="ECO:0000256" key="10">
    <source>
        <dbReference type="ARBA" id="ARBA00023012"/>
    </source>
</evidence>
<dbReference type="AlphaFoldDB" id="A0A3B1CFX8"/>
<dbReference type="EC" id="2.7.13.3" evidence="2"/>
<dbReference type="Pfam" id="PF02895">
    <property type="entry name" value="H-kinase_dim"/>
    <property type="match status" value="1"/>
</dbReference>
<evidence type="ECO:0000313" key="15">
    <source>
        <dbReference type="EMBL" id="VAX25471.1"/>
    </source>
</evidence>
<keyword evidence="5" id="KW-0597">Phosphoprotein</keyword>
<dbReference type="GO" id="GO:0000155">
    <property type="term" value="F:phosphorelay sensor kinase activity"/>
    <property type="evidence" value="ECO:0007669"/>
    <property type="project" value="InterPro"/>
</dbReference>
<evidence type="ECO:0000256" key="8">
    <source>
        <dbReference type="ARBA" id="ARBA00022777"/>
    </source>
</evidence>
<keyword evidence="6" id="KW-0808">Transferase</keyword>
<dbReference type="InterPro" id="IPR036890">
    <property type="entry name" value="HATPase_C_sf"/>
</dbReference>
<dbReference type="GO" id="GO:0006935">
    <property type="term" value="P:chemotaxis"/>
    <property type="evidence" value="ECO:0007669"/>
    <property type="project" value="UniProtKB-KW"/>
</dbReference>
<dbReference type="InterPro" id="IPR036097">
    <property type="entry name" value="HisK_dim/P_sf"/>
</dbReference>
<gene>
    <name evidence="15" type="ORF">MNBD_NITROSPINAE04-2317</name>
</gene>
<feature type="region of interest" description="Disordered" evidence="11">
    <location>
        <begin position="409"/>
        <end position="444"/>
    </location>
</feature>
<dbReference type="Gene3D" id="1.10.287.560">
    <property type="entry name" value="Histidine kinase CheA-like, homodimeric domain"/>
    <property type="match status" value="1"/>
</dbReference>
<dbReference type="SMART" id="SM00260">
    <property type="entry name" value="CheW"/>
    <property type="match status" value="1"/>
</dbReference>
<organism evidence="15">
    <name type="scientific">hydrothermal vent metagenome</name>
    <dbReference type="NCBI Taxonomy" id="652676"/>
    <lineage>
        <taxon>unclassified sequences</taxon>
        <taxon>metagenomes</taxon>
        <taxon>ecological metagenomes</taxon>
    </lineage>
</organism>